<dbReference type="STRING" id="519424.AZF04_12480"/>
<keyword evidence="9" id="KW-1185">Reference proteome</keyword>
<dbReference type="GO" id="GO:0043190">
    <property type="term" value="C:ATP-binding cassette (ABC) transporter complex"/>
    <property type="evidence" value="ECO:0007669"/>
    <property type="project" value="InterPro"/>
</dbReference>
<keyword evidence="3" id="KW-1003">Cell membrane</keyword>
<dbReference type="OrthoDB" id="9787902at2"/>
<dbReference type="SUPFAM" id="SSF53850">
    <property type="entry name" value="Periplasmic binding protein-like II"/>
    <property type="match status" value="2"/>
</dbReference>
<keyword evidence="2" id="KW-0813">Transport</keyword>
<feature type="compositionally biased region" description="Acidic residues" evidence="5">
    <location>
        <begin position="27"/>
        <end position="41"/>
    </location>
</feature>
<proteinExistence type="predicted"/>
<dbReference type="PANTHER" id="PTHR47737">
    <property type="entry name" value="GLYCINE BETAINE/PROLINE BETAINE TRANSPORT SYSTEM PERMEASE PROTEIN PROW"/>
    <property type="match status" value="1"/>
</dbReference>
<sequence>MKKNWKRAGLALSMSAALILAACGDDSGDTTDNDTTDDEGNGEVTSNIGEDLNYTITGIDAGAGVTAGAQEALEVYGLDDYEVQVSSAAAMVSALGEAIANEEPIVVTGWNPHWKFAEYELKYLEDPENVFGEAEDIHTITRLGLEDEMPEAVEVLGNFFWTEDEMGVIMNDINGGTDPEAAAQDWFDNNQDRVAEWTDGVSSVDGDSITLAFVAWDSEIASTNLMKLVLEDVGYNVSISALENSFMWEAIASGEADAMVAAWLPITHGTQYEQFEDQIVDLGANLEGAKAGLVVPQYMDITSIEDLKSE</sequence>
<dbReference type="GO" id="GO:0015871">
    <property type="term" value="P:choline transport"/>
    <property type="evidence" value="ECO:0007669"/>
    <property type="project" value="TreeGrafter"/>
</dbReference>
<dbReference type="Gene3D" id="3.10.105.10">
    <property type="entry name" value="Dipeptide-binding Protein, Domain 3"/>
    <property type="match status" value="1"/>
</dbReference>
<comment type="caution">
    <text evidence="8">The sequence shown here is derived from an EMBL/GenBank/DDBJ whole genome shotgun (WGS) entry which is preliminary data.</text>
</comment>
<evidence type="ECO:0000259" key="7">
    <source>
        <dbReference type="Pfam" id="PF04069"/>
    </source>
</evidence>
<keyword evidence="4" id="KW-0472">Membrane</keyword>
<dbReference type="Gene3D" id="3.40.190.100">
    <property type="entry name" value="Glycine betaine-binding periplasmic protein, domain 2"/>
    <property type="match status" value="1"/>
</dbReference>
<keyword evidence="6" id="KW-0732">Signal</keyword>
<feature type="signal peptide" evidence="6">
    <location>
        <begin position="1"/>
        <end position="21"/>
    </location>
</feature>
<dbReference type="Pfam" id="PF04069">
    <property type="entry name" value="OpuAC"/>
    <property type="match status" value="2"/>
</dbReference>
<name>A0A161P7J5_9BACI</name>
<comment type="subcellular location">
    <subcellularLocation>
        <location evidence="1">Cell membrane</location>
    </subcellularLocation>
</comment>
<dbReference type="GO" id="GO:0015226">
    <property type="term" value="F:carnitine transmembrane transporter activity"/>
    <property type="evidence" value="ECO:0007669"/>
    <property type="project" value="TreeGrafter"/>
</dbReference>
<dbReference type="PANTHER" id="PTHR47737:SF1">
    <property type="entry name" value="GLYCINE BETAINE_PROLINE BETAINE TRANSPORT SYSTEM PERMEASE PROTEIN PROW"/>
    <property type="match status" value="1"/>
</dbReference>
<evidence type="ECO:0000256" key="1">
    <source>
        <dbReference type="ARBA" id="ARBA00004236"/>
    </source>
</evidence>
<dbReference type="GO" id="GO:0031460">
    <property type="term" value="P:glycine betaine transport"/>
    <property type="evidence" value="ECO:0007669"/>
    <property type="project" value="TreeGrafter"/>
</dbReference>
<reference evidence="8" key="1">
    <citation type="submission" date="2016-02" db="EMBL/GenBank/DDBJ databases">
        <title>Genome sequence of Bacillus trypoxylicola KCTC 13244(T).</title>
        <authorList>
            <person name="Jeong H."/>
            <person name="Park S.-H."/>
            <person name="Choi S.-K."/>
        </authorList>
    </citation>
    <scope>NUCLEOTIDE SEQUENCE [LARGE SCALE GENOMIC DNA]</scope>
    <source>
        <strain evidence="8">KCTC 13244</strain>
    </source>
</reference>
<evidence type="ECO:0000256" key="2">
    <source>
        <dbReference type="ARBA" id="ARBA00022448"/>
    </source>
</evidence>
<feature type="domain" description="ABC-type glycine betaine transport system substrate-binding" evidence="7">
    <location>
        <begin position="208"/>
        <end position="308"/>
    </location>
</feature>
<feature type="domain" description="ABC-type glycine betaine transport system substrate-binding" evidence="7">
    <location>
        <begin position="48"/>
        <end position="188"/>
    </location>
</feature>
<dbReference type="RefSeq" id="WP_061950084.1">
    <property type="nucleotide sequence ID" value="NZ_LTAO01000038.1"/>
</dbReference>
<evidence type="ECO:0000256" key="6">
    <source>
        <dbReference type="SAM" id="SignalP"/>
    </source>
</evidence>
<feature type="region of interest" description="Disordered" evidence="5">
    <location>
        <begin position="27"/>
        <end position="47"/>
    </location>
</feature>
<accession>A0A161P7J5</accession>
<evidence type="ECO:0000313" key="9">
    <source>
        <dbReference type="Proteomes" id="UP000075806"/>
    </source>
</evidence>
<evidence type="ECO:0000256" key="3">
    <source>
        <dbReference type="ARBA" id="ARBA00022475"/>
    </source>
</evidence>
<protein>
    <submittedName>
        <fullName evidence="8">Glycine/betaine ABC transporter</fullName>
    </submittedName>
</protein>
<evidence type="ECO:0000256" key="4">
    <source>
        <dbReference type="ARBA" id="ARBA00023136"/>
    </source>
</evidence>
<dbReference type="EMBL" id="LTAO01000038">
    <property type="protein sequence ID" value="KYG26618.1"/>
    <property type="molecule type" value="Genomic_DNA"/>
</dbReference>
<organism evidence="8 9">
    <name type="scientific">Alkalihalobacillus trypoxylicola</name>
    <dbReference type="NCBI Taxonomy" id="519424"/>
    <lineage>
        <taxon>Bacteria</taxon>
        <taxon>Bacillati</taxon>
        <taxon>Bacillota</taxon>
        <taxon>Bacilli</taxon>
        <taxon>Bacillales</taxon>
        <taxon>Bacillaceae</taxon>
        <taxon>Alkalihalobacillus</taxon>
    </lineage>
</organism>
<dbReference type="GO" id="GO:0005275">
    <property type="term" value="F:amine transmembrane transporter activity"/>
    <property type="evidence" value="ECO:0007669"/>
    <property type="project" value="TreeGrafter"/>
</dbReference>
<dbReference type="InterPro" id="IPR007210">
    <property type="entry name" value="ABC_Gly_betaine_transp_sub-bd"/>
</dbReference>
<evidence type="ECO:0000256" key="5">
    <source>
        <dbReference type="SAM" id="MobiDB-lite"/>
    </source>
</evidence>
<dbReference type="Proteomes" id="UP000075806">
    <property type="component" value="Unassembled WGS sequence"/>
</dbReference>
<gene>
    <name evidence="8" type="ORF">AZF04_12480</name>
</gene>
<evidence type="ECO:0000313" key="8">
    <source>
        <dbReference type="EMBL" id="KYG26618.1"/>
    </source>
</evidence>
<dbReference type="PROSITE" id="PS51257">
    <property type="entry name" value="PROKAR_LIPOPROTEIN"/>
    <property type="match status" value="1"/>
</dbReference>
<feature type="chain" id="PRO_5039155797" evidence="6">
    <location>
        <begin position="22"/>
        <end position="310"/>
    </location>
</feature>
<dbReference type="AlphaFoldDB" id="A0A161P7J5"/>